<reference evidence="1" key="1">
    <citation type="submission" date="2013-08" db="EMBL/GenBank/DDBJ databases">
        <title>Gene expansion shapes genome architecture in the human pathogen Lichtheimia corymbifera: an evolutionary genomics analysis in the ancient terrestrial Mucorales (Mucoromycotina).</title>
        <authorList>
            <person name="Schwartze V.U."/>
            <person name="Winter S."/>
            <person name="Shelest E."/>
            <person name="Marcet-Houben M."/>
            <person name="Horn F."/>
            <person name="Wehner S."/>
            <person name="Hoffmann K."/>
            <person name="Riege K."/>
            <person name="Sammeth M."/>
            <person name="Nowrousian M."/>
            <person name="Valiante V."/>
            <person name="Linde J."/>
            <person name="Jacobsen I.D."/>
            <person name="Marz M."/>
            <person name="Brakhage A.A."/>
            <person name="Gabaldon T."/>
            <person name="Bocker S."/>
            <person name="Voigt K."/>
        </authorList>
    </citation>
    <scope>NUCLEOTIDE SEQUENCE [LARGE SCALE GENOMIC DNA]</scope>
    <source>
        <strain evidence="1">FSU 9682</strain>
    </source>
</reference>
<proteinExistence type="predicted"/>
<sequence>MRIPDIKLTTALDIFTGWTAFLKSQVSRRNLSDSVFTMNEHCLLHLHRVLRHLGPLPVYAAFAMERAIGEIKGHINSKRNPGKNASNVMVDLAAGRYRTKRMQENNDDAEDQAQKNVITITGSDVGSPELWGPHIRWINLNTNPQAKLAIRDYWRWCRGEQHLTTPNGDIQQASRMGRMGNFDIPLVFTSALRKEKTAFVRCIIPVDVDQSSDPAKLQVEPRAYIGQVKFYRKHVYNDQEVLLALVEVCSTAVIGGVPWPYGTNRRKAWKAIPLHCIVSDVGVSQASGGRHFFFWSSSNNRAEDSAVDIDHSLQYI</sequence>
<dbReference type="EMBL" id="CBTN010000189">
    <property type="protein sequence ID" value="CDH61437.1"/>
    <property type="molecule type" value="Genomic_DNA"/>
</dbReference>
<comment type="caution">
    <text evidence="1">The sequence shown here is derived from an EMBL/GenBank/DDBJ whole genome shotgun (WGS) entry which is preliminary data.</text>
</comment>
<gene>
    <name evidence="1" type="ORF">LCOR_12212.1</name>
</gene>
<organism evidence="1 2">
    <name type="scientific">Lichtheimia corymbifera JMRC:FSU:9682</name>
    <dbReference type="NCBI Taxonomy" id="1263082"/>
    <lineage>
        <taxon>Eukaryota</taxon>
        <taxon>Fungi</taxon>
        <taxon>Fungi incertae sedis</taxon>
        <taxon>Mucoromycota</taxon>
        <taxon>Mucoromycotina</taxon>
        <taxon>Mucoromycetes</taxon>
        <taxon>Mucorales</taxon>
        <taxon>Lichtheimiaceae</taxon>
        <taxon>Lichtheimia</taxon>
    </lineage>
</organism>
<dbReference type="Proteomes" id="UP000027586">
    <property type="component" value="Unassembled WGS sequence"/>
</dbReference>
<evidence type="ECO:0000313" key="1">
    <source>
        <dbReference type="EMBL" id="CDH61437.1"/>
    </source>
</evidence>
<dbReference type="AlphaFoldDB" id="A0A068SHR2"/>
<accession>A0A068SHR2</accession>
<evidence type="ECO:0000313" key="2">
    <source>
        <dbReference type="Proteomes" id="UP000027586"/>
    </source>
</evidence>
<dbReference type="VEuPathDB" id="FungiDB:LCOR_12212.1"/>
<keyword evidence="2" id="KW-1185">Reference proteome</keyword>
<protein>
    <submittedName>
        <fullName evidence="1">Uncharacterized protein</fullName>
    </submittedName>
</protein>
<name>A0A068SHR2_9FUNG</name>
<dbReference type="OrthoDB" id="10517155at2759"/>